<keyword evidence="5 10" id="KW-1133">Transmembrane helix</keyword>
<dbReference type="InterPro" id="IPR004937">
    <property type="entry name" value="Urea_transporter"/>
</dbReference>
<dbReference type="GO" id="GO:0015204">
    <property type="term" value="F:urea transmembrane transporter activity"/>
    <property type="evidence" value="ECO:0007669"/>
    <property type="project" value="InterPro"/>
</dbReference>
<evidence type="ECO:0000256" key="7">
    <source>
        <dbReference type="ARBA" id="ARBA00033993"/>
    </source>
</evidence>
<dbReference type="Proteomes" id="UP000681722">
    <property type="component" value="Unassembled WGS sequence"/>
</dbReference>
<evidence type="ECO:0000313" key="14">
    <source>
        <dbReference type="EMBL" id="CAF3724897.1"/>
    </source>
</evidence>
<dbReference type="AlphaFoldDB" id="A0A814BNS6"/>
<accession>A0A814BNS6</accession>
<evidence type="ECO:0000256" key="5">
    <source>
        <dbReference type="ARBA" id="ARBA00022989"/>
    </source>
</evidence>
<dbReference type="EMBL" id="CAJOBC010002002">
    <property type="protein sequence ID" value="CAF3710163.1"/>
    <property type="molecule type" value="Genomic_DNA"/>
</dbReference>
<feature type="transmembrane region" description="Helical" evidence="10">
    <location>
        <begin position="211"/>
        <end position="231"/>
    </location>
</feature>
<feature type="transmembrane region" description="Helical" evidence="10">
    <location>
        <begin position="371"/>
        <end position="394"/>
    </location>
</feature>
<evidence type="ECO:0000313" key="13">
    <source>
        <dbReference type="EMBL" id="CAF3710163.1"/>
    </source>
</evidence>
<feature type="repeat" description="ANK" evidence="8">
    <location>
        <begin position="956"/>
        <end position="988"/>
    </location>
</feature>
<dbReference type="SMART" id="SM00248">
    <property type="entry name" value="ANK"/>
    <property type="match status" value="8"/>
</dbReference>
<dbReference type="Proteomes" id="UP000682733">
    <property type="component" value="Unassembled WGS sequence"/>
</dbReference>
<feature type="transmembrane region" description="Helical" evidence="10">
    <location>
        <begin position="414"/>
        <end position="433"/>
    </location>
</feature>
<dbReference type="SUPFAM" id="SSF48403">
    <property type="entry name" value="Ankyrin repeat"/>
    <property type="match status" value="2"/>
</dbReference>
<gene>
    <name evidence="11" type="ORF">GPM918_LOCUS10256</name>
    <name evidence="12" type="ORF">OVA965_LOCUS12138</name>
    <name evidence="13" type="ORF">SRO942_LOCUS10257</name>
    <name evidence="14" type="ORF">TMI583_LOCUS12142</name>
</gene>
<feature type="compositionally biased region" description="Acidic residues" evidence="9">
    <location>
        <begin position="763"/>
        <end position="778"/>
    </location>
</feature>
<evidence type="ECO:0000256" key="9">
    <source>
        <dbReference type="SAM" id="MobiDB-lite"/>
    </source>
</evidence>
<keyword evidence="4 10" id="KW-0812">Transmembrane</keyword>
<dbReference type="InterPro" id="IPR036770">
    <property type="entry name" value="Ankyrin_rpt-contain_sf"/>
</dbReference>
<dbReference type="Gene3D" id="1.25.40.20">
    <property type="entry name" value="Ankyrin repeat-containing domain"/>
    <property type="match status" value="4"/>
</dbReference>
<name>A0A814BNS6_9BILA</name>
<dbReference type="Pfam" id="PF12796">
    <property type="entry name" value="Ank_2"/>
    <property type="match status" value="3"/>
</dbReference>
<feature type="region of interest" description="Disordered" evidence="9">
    <location>
        <begin position="761"/>
        <end position="781"/>
    </location>
</feature>
<feature type="transmembrane region" description="Helical" evidence="10">
    <location>
        <begin position="238"/>
        <end position="257"/>
    </location>
</feature>
<evidence type="ECO:0000256" key="3">
    <source>
        <dbReference type="ARBA" id="ARBA00022475"/>
    </source>
</evidence>
<dbReference type="EMBL" id="CAJNOK010004814">
    <property type="protein sequence ID" value="CAF0950682.1"/>
    <property type="molecule type" value="Genomic_DNA"/>
</dbReference>
<evidence type="ECO:0000256" key="2">
    <source>
        <dbReference type="ARBA" id="ARBA00005914"/>
    </source>
</evidence>
<dbReference type="PROSITE" id="PS50297">
    <property type="entry name" value="ANK_REP_REGION"/>
    <property type="match status" value="2"/>
</dbReference>
<dbReference type="Proteomes" id="UP000677228">
    <property type="component" value="Unassembled WGS sequence"/>
</dbReference>
<evidence type="ECO:0000313" key="15">
    <source>
        <dbReference type="Proteomes" id="UP000663829"/>
    </source>
</evidence>
<feature type="transmembrane region" description="Helical" evidence="10">
    <location>
        <begin position="344"/>
        <end position="364"/>
    </location>
</feature>
<dbReference type="PANTHER" id="PTHR10464">
    <property type="entry name" value="UREA TRANSPORTER"/>
    <property type="match status" value="1"/>
</dbReference>
<dbReference type="Pfam" id="PF03253">
    <property type="entry name" value="UT"/>
    <property type="match status" value="1"/>
</dbReference>
<organism evidence="11 15">
    <name type="scientific">Didymodactylos carnosus</name>
    <dbReference type="NCBI Taxonomy" id="1234261"/>
    <lineage>
        <taxon>Eukaryota</taxon>
        <taxon>Metazoa</taxon>
        <taxon>Spiralia</taxon>
        <taxon>Gnathifera</taxon>
        <taxon>Rotifera</taxon>
        <taxon>Eurotatoria</taxon>
        <taxon>Bdelloidea</taxon>
        <taxon>Philodinida</taxon>
        <taxon>Philodinidae</taxon>
        <taxon>Didymodactylos</taxon>
    </lineage>
</organism>
<evidence type="ECO:0000256" key="4">
    <source>
        <dbReference type="ARBA" id="ARBA00022692"/>
    </source>
</evidence>
<feature type="repeat" description="ANK" evidence="8">
    <location>
        <begin position="581"/>
        <end position="614"/>
    </location>
</feature>
<feature type="transmembrane region" description="Helical" evidence="10">
    <location>
        <begin position="269"/>
        <end position="292"/>
    </location>
</feature>
<proteinExistence type="inferred from homology"/>
<evidence type="ECO:0000256" key="8">
    <source>
        <dbReference type="PROSITE-ProRule" id="PRU00023"/>
    </source>
</evidence>
<sequence>MERTAVAPFQSPPLLVGRKYQPRTVDQHNREHMISLPAFSLMTLLLSNVTSSQQPTRKKVPEPLVVHEIRPWSLFADAAADEAVLSDIDKPSSYRYSSKTSRNQRLQEENGHQTLSLTQERTNRCRSTLIDRKKHHYQRHNKLTCHSLFGTMSDVNQIFKYKRFLSGHPWLQAMFIFIDSCSRGMGQVMFANNPLSGFVITVGLFVGQWQLALYSLLGTVVSTLTAHIIGLDYDSIRAGLYGYDGCLTAMAIAHFSFGSDSPQIIGPAVLMSACSTVVLVAIGKLLVVRLGLSPFTFSSQVCSFLWLLGALKFRYFFLDGTLVAPGLLTAFVEKPSLSNVSTVSYSVIDIFAGFPASVSEVYFLNSPLSGVIILVGVFICSPILSFFALFGAVTGQLSAAYLFGLPAEAIRMGLWGYNSVLTCQALGGMFFVLSGYQIWLFTLFGSVMTVLVQAAVSAFFSPIGMPPLMLPSTLTCWLLCLMAGSSKNMIAVKLTAVSIPEDHLRRFRLKSLIKMHFEFLNNLSTILHKFRHDEDISIEELATIEAEFVPILLCSYAHRNDTRNLKALLHEGADVNSTDYDLRSPLHLAACGGKTELCLMLITNFRANVNLVDEFGGTPLYDAFCHGNFHLIPLFYACGARMPVDKAKELAYYLCAFSFEGNLEAVQYLIACGVNPNFADYDGRTALHLAVCGNHFSLVKYLVEEGNASLSVADYYSQTPVQDALRLPDKRISHYLQHWRDHPSKQKPRKINELMENILYDNDSNDQEETGEKEDDELTNNASTSIEESLLPALFCMAAAEGDVTQMSNILEQFPEFRADSVDYDFRSAGHIAAAEGQLLSIQFLSEHSYSKSQDLSWMRQEDRWGFSPVDEAYRYGHYEVANYLNECMKKDPALISSEIDSRREPSTITPVVRSMRKWKKVLHFGTLVLKNDAELIAGLFAGGVFSPSELYADYDGRSPMHLAAANGHLDVVKVLLHYGYDGKTHRDRWGNCALDEARRKKFAQIVDLLLADVV</sequence>
<keyword evidence="6 10" id="KW-0472">Membrane</keyword>
<feature type="repeat" description="ANK" evidence="8">
    <location>
        <begin position="682"/>
        <end position="706"/>
    </location>
</feature>
<comment type="caution">
    <text evidence="11">The sequence shown here is derived from an EMBL/GenBank/DDBJ whole genome shotgun (WGS) entry which is preliminary data.</text>
</comment>
<protein>
    <submittedName>
        <fullName evidence="11">Uncharacterized protein</fullName>
    </submittedName>
</protein>
<evidence type="ECO:0000256" key="10">
    <source>
        <dbReference type="SAM" id="Phobius"/>
    </source>
</evidence>
<evidence type="ECO:0000313" key="12">
    <source>
        <dbReference type="EMBL" id="CAF0950682.1"/>
    </source>
</evidence>
<comment type="similarity">
    <text evidence="2">Belongs to the urea transporter family.</text>
</comment>
<dbReference type="PANTHER" id="PTHR10464:SF4">
    <property type="entry name" value="UREA TRANSPORTER"/>
    <property type="match status" value="1"/>
</dbReference>
<reference evidence="11" key="1">
    <citation type="submission" date="2021-02" db="EMBL/GenBank/DDBJ databases">
        <authorList>
            <person name="Nowell W R."/>
        </authorList>
    </citation>
    <scope>NUCLEOTIDE SEQUENCE</scope>
</reference>
<evidence type="ECO:0000313" key="11">
    <source>
        <dbReference type="EMBL" id="CAF0932411.1"/>
    </source>
</evidence>
<dbReference type="EMBL" id="CAJNOQ010002002">
    <property type="protein sequence ID" value="CAF0932411.1"/>
    <property type="molecule type" value="Genomic_DNA"/>
</dbReference>
<dbReference type="GO" id="GO:0005886">
    <property type="term" value="C:plasma membrane"/>
    <property type="evidence" value="ECO:0007669"/>
    <property type="project" value="UniProtKB-SubCell"/>
</dbReference>
<keyword evidence="15" id="KW-1185">Reference proteome</keyword>
<evidence type="ECO:0000256" key="6">
    <source>
        <dbReference type="ARBA" id="ARBA00023136"/>
    </source>
</evidence>
<dbReference type="InterPro" id="IPR002110">
    <property type="entry name" value="Ankyrin_rpt"/>
</dbReference>
<dbReference type="Proteomes" id="UP000663829">
    <property type="component" value="Unassembled WGS sequence"/>
</dbReference>
<comment type="catalytic activity">
    <reaction evidence="7">
        <text>urea(in) = urea(out)</text>
        <dbReference type="Rhea" id="RHEA:32799"/>
        <dbReference type="ChEBI" id="CHEBI:16199"/>
    </reaction>
</comment>
<evidence type="ECO:0000256" key="1">
    <source>
        <dbReference type="ARBA" id="ARBA00004651"/>
    </source>
</evidence>
<dbReference type="Gene3D" id="1.10.3430.10">
    <property type="entry name" value="Ammonium transporter AmtB like domains"/>
    <property type="match status" value="1"/>
</dbReference>
<comment type="subcellular location">
    <subcellularLocation>
        <location evidence="1">Cell membrane</location>
        <topology evidence="1">Multi-pass membrane protein</topology>
    </subcellularLocation>
</comment>
<dbReference type="EMBL" id="CAJOBA010004820">
    <property type="protein sequence ID" value="CAF3724897.1"/>
    <property type="molecule type" value="Genomic_DNA"/>
</dbReference>
<feature type="transmembrane region" description="Helical" evidence="10">
    <location>
        <begin position="440"/>
        <end position="460"/>
    </location>
</feature>
<dbReference type="PROSITE" id="PS50088">
    <property type="entry name" value="ANK_REPEAT"/>
    <property type="match status" value="3"/>
</dbReference>
<keyword evidence="8" id="KW-0040">ANK repeat</keyword>
<keyword evidence="3" id="KW-1003">Cell membrane</keyword>
<dbReference type="OrthoDB" id="426293at2759"/>
<feature type="transmembrane region" description="Helical" evidence="10">
    <location>
        <begin position="313"/>
        <end position="332"/>
    </location>
</feature>
<dbReference type="InterPro" id="IPR029020">
    <property type="entry name" value="Ammonium/urea_transptr"/>
</dbReference>